<accession>A0ABZ3IP84</accession>
<comment type="function">
    <text evidence="10">IGPS catalyzes the conversion of PRFAR and glutamine to IGP, AICAR and glutamate. The HisH subunit catalyzes the hydrolysis of glutamine to glutamate and ammonia as part of the synthesis of IGP and AICAR. The resulting ammonia molecule is channeled to the active site of HisF.</text>
</comment>
<evidence type="ECO:0000256" key="2">
    <source>
        <dbReference type="ARBA" id="ARBA00011152"/>
    </source>
</evidence>
<evidence type="ECO:0000256" key="5">
    <source>
        <dbReference type="ARBA" id="ARBA00022962"/>
    </source>
</evidence>
<dbReference type="Pfam" id="PF00117">
    <property type="entry name" value="GATase"/>
    <property type="match status" value="1"/>
</dbReference>
<dbReference type="EC" id="4.3.2.10" evidence="10"/>
<evidence type="ECO:0000256" key="8">
    <source>
        <dbReference type="ARBA" id="ARBA00047838"/>
    </source>
</evidence>
<comment type="subcellular location">
    <subcellularLocation>
        <location evidence="10">Cytoplasm</location>
    </subcellularLocation>
</comment>
<protein>
    <recommendedName>
        <fullName evidence="10">Imidazole glycerol phosphate synthase subunit HisH</fullName>
        <ecNumber evidence="10">4.3.2.10</ecNumber>
    </recommendedName>
    <alternativeName>
        <fullName evidence="10">IGP synthase glutaminase subunit</fullName>
        <ecNumber evidence="10">3.5.1.2</ecNumber>
    </alternativeName>
    <alternativeName>
        <fullName evidence="10">IGP synthase subunit HisH</fullName>
    </alternativeName>
    <alternativeName>
        <fullName evidence="10">ImGP synthase subunit HisH</fullName>
        <shortName evidence="10">IGPS subunit HisH</shortName>
    </alternativeName>
</protein>
<evidence type="ECO:0000313" key="13">
    <source>
        <dbReference type="Proteomes" id="UP000216752"/>
    </source>
</evidence>
<keyword evidence="7 10" id="KW-0456">Lyase</keyword>
<dbReference type="HAMAP" id="MF_00278">
    <property type="entry name" value="HisH"/>
    <property type="match status" value="1"/>
</dbReference>
<dbReference type="PROSITE" id="PS51273">
    <property type="entry name" value="GATASE_TYPE_1"/>
    <property type="match status" value="1"/>
</dbReference>
<evidence type="ECO:0000256" key="1">
    <source>
        <dbReference type="ARBA" id="ARBA00005091"/>
    </source>
</evidence>
<reference evidence="12" key="1">
    <citation type="submission" date="2024-05" db="EMBL/GenBank/DDBJ databases">
        <title>Isolation and characterization of Sporomusa carbonis sp. nov., a carboxydotrophic hydrogenogen in the genus of Sporomusa isolated from a charcoal burning pile.</title>
        <authorList>
            <person name="Boeer T."/>
            <person name="Rosenbaum F."/>
            <person name="Eysell L."/>
            <person name="Mueller V."/>
            <person name="Daniel R."/>
            <person name="Poehlein A."/>
        </authorList>
    </citation>
    <scope>NUCLEOTIDE SEQUENCE [LARGE SCALE GENOMIC DNA]</scope>
    <source>
        <strain evidence="12">DSM 10669</strain>
    </source>
</reference>
<dbReference type="EMBL" id="CP155573">
    <property type="protein sequence ID" value="XFO67525.1"/>
    <property type="molecule type" value="Genomic_DNA"/>
</dbReference>
<keyword evidence="5 10" id="KW-0315">Glutamine amidotransferase</keyword>
<keyword evidence="10" id="KW-0963">Cytoplasm</keyword>
<comment type="subunit">
    <text evidence="2 10">Heterodimer of HisH and HisF.</text>
</comment>
<evidence type="ECO:0000259" key="11">
    <source>
        <dbReference type="Pfam" id="PF00117"/>
    </source>
</evidence>
<dbReference type="CDD" id="cd01748">
    <property type="entry name" value="GATase1_IGP_Synthase"/>
    <property type="match status" value="1"/>
</dbReference>
<keyword evidence="4 10" id="KW-0378">Hydrolase</keyword>
<dbReference type="RefSeq" id="WP_094604278.1">
    <property type="nucleotide sequence ID" value="NZ_CP155573.1"/>
</dbReference>
<dbReference type="PANTHER" id="PTHR42701:SF1">
    <property type="entry name" value="IMIDAZOLE GLYCEROL PHOSPHATE SYNTHASE SUBUNIT HISH"/>
    <property type="match status" value="1"/>
</dbReference>
<dbReference type="Proteomes" id="UP000216752">
    <property type="component" value="Chromosome"/>
</dbReference>
<feature type="active site" evidence="10">
    <location>
        <position position="194"/>
    </location>
</feature>
<name>A0ABZ3IP84_9FIRM</name>
<proteinExistence type="inferred from homology"/>
<evidence type="ECO:0000256" key="3">
    <source>
        <dbReference type="ARBA" id="ARBA00022605"/>
    </source>
</evidence>
<organism evidence="12 13">
    <name type="scientific">Sporomusa silvacetica DSM 10669</name>
    <dbReference type="NCBI Taxonomy" id="1123289"/>
    <lineage>
        <taxon>Bacteria</taxon>
        <taxon>Bacillati</taxon>
        <taxon>Bacillota</taxon>
        <taxon>Negativicutes</taxon>
        <taxon>Selenomonadales</taxon>
        <taxon>Sporomusaceae</taxon>
        <taxon>Sporomusa</taxon>
    </lineage>
</organism>
<feature type="active site" evidence="10">
    <location>
        <position position="192"/>
    </location>
</feature>
<dbReference type="PIRSF" id="PIRSF000495">
    <property type="entry name" value="Amidotransf_hisH"/>
    <property type="match status" value="1"/>
</dbReference>
<dbReference type="EC" id="3.5.1.2" evidence="10"/>
<gene>
    <name evidence="12" type="primary">hisH_1</name>
    <name evidence="10" type="synonym">hisH</name>
    <name evidence="12" type="ORF">SPSIL_037240</name>
</gene>
<dbReference type="GO" id="GO:0016829">
    <property type="term" value="F:lyase activity"/>
    <property type="evidence" value="ECO:0007669"/>
    <property type="project" value="UniProtKB-KW"/>
</dbReference>
<keyword evidence="3 10" id="KW-0028">Amino-acid biosynthesis</keyword>
<evidence type="ECO:0000256" key="7">
    <source>
        <dbReference type="ARBA" id="ARBA00023239"/>
    </source>
</evidence>
<comment type="catalytic activity">
    <reaction evidence="9 10">
        <text>L-glutamine + H2O = L-glutamate + NH4(+)</text>
        <dbReference type="Rhea" id="RHEA:15889"/>
        <dbReference type="ChEBI" id="CHEBI:15377"/>
        <dbReference type="ChEBI" id="CHEBI:28938"/>
        <dbReference type="ChEBI" id="CHEBI:29985"/>
        <dbReference type="ChEBI" id="CHEBI:58359"/>
        <dbReference type="EC" id="3.5.1.2"/>
    </reaction>
</comment>
<dbReference type="InterPro" id="IPR017926">
    <property type="entry name" value="GATASE"/>
</dbReference>
<dbReference type="SUPFAM" id="SSF52317">
    <property type="entry name" value="Class I glutamine amidotransferase-like"/>
    <property type="match status" value="1"/>
</dbReference>
<comment type="pathway">
    <text evidence="1 10">Amino-acid biosynthesis; L-histidine biosynthesis; L-histidine from 5-phospho-alpha-D-ribose 1-diphosphate: step 5/9.</text>
</comment>
<evidence type="ECO:0000256" key="10">
    <source>
        <dbReference type="HAMAP-Rule" id="MF_00278"/>
    </source>
</evidence>
<dbReference type="Gene3D" id="3.40.50.880">
    <property type="match status" value="1"/>
</dbReference>
<feature type="active site" description="Nucleophile" evidence="10">
    <location>
        <position position="89"/>
    </location>
</feature>
<keyword evidence="6 10" id="KW-0368">Histidine biosynthesis</keyword>
<dbReference type="PANTHER" id="PTHR42701">
    <property type="entry name" value="IMIDAZOLE GLYCEROL PHOSPHATE SYNTHASE SUBUNIT HISH"/>
    <property type="match status" value="1"/>
</dbReference>
<dbReference type="InterPro" id="IPR029062">
    <property type="entry name" value="Class_I_gatase-like"/>
</dbReference>
<sequence length="211" mass="22018">MALKTLTIIDYGMGNLHSVSKALAKLNAENASQYNIVVTSDPAVISSAAKVVLPGVGAFGDCMANLNSYGLVDTIKEVAGRGTPFLGICLGLQLLFDGSEEDPGVPGLGILSGMVRKIIAPALKIPHMGWNSLVFKTPSPLFTGLPANPYVYFVHSYHAVPEKQEVVTAVTEYGGAITAAVGCGNVQAVQFHPEKSSAAGLAILTNFLKCV</sequence>
<evidence type="ECO:0000256" key="9">
    <source>
        <dbReference type="ARBA" id="ARBA00049534"/>
    </source>
</evidence>
<keyword evidence="13" id="KW-1185">Reference proteome</keyword>
<evidence type="ECO:0000313" key="12">
    <source>
        <dbReference type="EMBL" id="XFO67525.1"/>
    </source>
</evidence>
<comment type="catalytic activity">
    <reaction evidence="8 10">
        <text>5-[(5-phospho-1-deoxy-D-ribulos-1-ylimino)methylamino]-1-(5-phospho-beta-D-ribosyl)imidazole-4-carboxamide + L-glutamine = D-erythro-1-(imidazol-4-yl)glycerol 3-phosphate + 5-amino-1-(5-phospho-beta-D-ribosyl)imidazole-4-carboxamide + L-glutamate + H(+)</text>
        <dbReference type="Rhea" id="RHEA:24793"/>
        <dbReference type="ChEBI" id="CHEBI:15378"/>
        <dbReference type="ChEBI" id="CHEBI:29985"/>
        <dbReference type="ChEBI" id="CHEBI:58278"/>
        <dbReference type="ChEBI" id="CHEBI:58359"/>
        <dbReference type="ChEBI" id="CHEBI:58475"/>
        <dbReference type="ChEBI" id="CHEBI:58525"/>
        <dbReference type="EC" id="4.3.2.10"/>
    </reaction>
</comment>
<feature type="domain" description="Glutamine amidotransferase" evidence="11">
    <location>
        <begin position="8"/>
        <end position="208"/>
    </location>
</feature>
<dbReference type="InterPro" id="IPR010139">
    <property type="entry name" value="Imidazole-glycPsynth_HisH"/>
</dbReference>
<evidence type="ECO:0000256" key="6">
    <source>
        <dbReference type="ARBA" id="ARBA00023102"/>
    </source>
</evidence>
<evidence type="ECO:0000256" key="4">
    <source>
        <dbReference type="ARBA" id="ARBA00022801"/>
    </source>
</evidence>
<dbReference type="NCBIfam" id="TIGR01855">
    <property type="entry name" value="IMP_synth_hisH"/>
    <property type="match status" value="1"/>
</dbReference>